<name>A0A8H5FD52_9AGAR</name>
<dbReference type="InterPro" id="IPR006056">
    <property type="entry name" value="RidA"/>
</dbReference>
<accession>A0A8H5FD52</accession>
<dbReference type="OrthoDB" id="309640at2759"/>
<dbReference type="GO" id="GO:0005739">
    <property type="term" value="C:mitochondrion"/>
    <property type="evidence" value="ECO:0007669"/>
    <property type="project" value="TreeGrafter"/>
</dbReference>
<dbReference type="CDD" id="cd00448">
    <property type="entry name" value="YjgF_YER057c_UK114_family"/>
    <property type="match status" value="1"/>
</dbReference>
<dbReference type="InterPro" id="IPR035959">
    <property type="entry name" value="RutC-like_sf"/>
</dbReference>
<evidence type="ECO:0000313" key="3">
    <source>
        <dbReference type="Proteomes" id="UP000541558"/>
    </source>
</evidence>
<protein>
    <submittedName>
        <fullName evidence="2">Uncharacterized protein</fullName>
    </submittedName>
</protein>
<dbReference type="GO" id="GO:0005829">
    <property type="term" value="C:cytosol"/>
    <property type="evidence" value="ECO:0007669"/>
    <property type="project" value="TreeGrafter"/>
</dbReference>
<dbReference type="FunFam" id="3.30.1330.40:FF:000001">
    <property type="entry name" value="L-PSP family endoribonuclease"/>
    <property type="match status" value="1"/>
</dbReference>
<evidence type="ECO:0000313" key="2">
    <source>
        <dbReference type="EMBL" id="KAF5332444.1"/>
    </source>
</evidence>
<dbReference type="Pfam" id="PF01042">
    <property type="entry name" value="Ribonuc_L-PSP"/>
    <property type="match status" value="1"/>
</dbReference>
<gene>
    <name evidence="2" type="ORF">D9611_005113</name>
</gene>
<proteinExistence type="inferred from homology"/>
<keyword evidence="3" id="KW-1185">Reference proteome</keyword>
<dbReference type="NCBIfam" id="TIGR00004">
    <property type="entry name" value="Rid family detoxifying hydrolase"/>
    <property type="match status" value="1"/>
</dbReference>
<dbReference type="PANTHER" id="PTHR11803">
    <property type="entry name" value="2-IMINOBUTANOATE/2-IMINOPROPANOATE DEAMINASE RIDA"/>
    <property type="match status" value="1"/>
</dbReference>
<dbReference type="AlphaFoldDB" id="A0A8H5FD52"/>
<dbReference type="SUPFAM" id="SSF55298">
    <property type="entry name" value="YjgF-like"/>
    <property type="match status" value="1"/>
</dbReference>
<evidence type="ECO:0000256" key="1">
    <source>
        <dbReference type="ARBA" id="ARBA00010552"/>
    </source>
</evidence>
<dbReference type="InterPro" id="IPR006175">
    <property type="entry name" value="YjgF/YER057c/UK114"/>
</dbReference>
<dbReference type="PANTHER" id="PTHR11803:SF58">
    <property type="entry name" value="PROTEIN HMF1-RELATED"/>
    <property type="match status" value="1"/>
</dbReference>
<dbReference type="Gene3D" id="3.30.1330.40">
    <property type="entry name" value="RutC-like"/>
    <property type="match status" value="1"/>
</dbReference>
<organism evidence="2 3">
    <name type="scientific">Ephemerocybe angulata</name>
    <dbReference type="NCBI Taxonomy" id="980116"/>
    <lineage>
        <taxon>Eukaryota</taxon>
        <taxon>Fungi</taxon>
        <taxon>Dikarya</taxon>
        <taxon>Basidiomycota</taxon>
        <taxon>Agaricomycotina</taxon>
        <taxon>Agaricomycetes</taxon>
        <taxon>Agaricomycetidae</taxon>
        <taxon>Agaricales</taxon>
        <taxon>Agaricineae</taxon>
        <taxon>Psathyrellaceae</taxon>
        <taxon>Ephemerocybe</taxon>
    </lineage>
</organism>
<comment type="similarity">
    <text evidence="1">Belongs to the RutC family.</text>
</comment>
<dbReference type="EMBL" id="JAACJK010000110">
    <property type="protein sequence ID" value="KAF5332444.1"/>
    <property type="molecule type" value="Genomic_DNA"/>
</dbReference>
<sequence length="149" mass="16551">MEDCPPEISNSTFDLPNITIYPKMPEIVFTEDAIAPLPVFSQATISKGFVFASGNIGITREWKLVEGGIKEQTRAALRNLEIVLKAARSSLQHIVKVNIYITDFEKFGEMNEAYAEFFDKDKMPARTCVGVASLPFKADVEIECTAELA</sequence>
<reference evidence="2 3" key="1">
    <citation type="journal article" date="2020" name="ISME J.">
        <title>Uncovering the hidden diversity of litter-decomposition mechanisms in mushroom-forming fungi.</title>
        <authorList>
            <person name="Floudas D."/>
            <person name="Bentzer J."/>
            <person name="Ahren D."/>
            <person name="Johansson T."/>
            <person name="Persson P."/>
            <person name="Tunlid A."/>
        </authorList>
    </citation>
    <scope>NUCLEOTIDE SEQUENCE [LARGE SCALE GENOMIC DNA]</scope>
    <source>
        <strain evidence="2 3">CBS 175.51</strain>
    </source>
</reference>
<dbReference type="GO" id="GO:0019239">
    <property type="term" value="F:deaminase activity"/>
    <property type="evidence" value="ECO:0007669"/>
    <property type="project" value="TreeGrafter"/>
</dbReference>
<comment type="caution">
    <text evidence="2">The sequence shown here is derived from an EMBL/GenBank/DDBJ whole genome shotgun (WGS) entry which is preliminary data.</text>
</comment>
<dbReference type="Proteomes" id="UP000541558">
    <property type="component" value="Unassembled WGS sequence"/>
</dbReference>